<accession>A0A1I3C3T0</accession>
<reference evidence="1 2" key="1">
    <citation type="submission" date="2016-10" db="EMBL/GenBank/DDBJ databases">
        <authorList>
            <person name="de Groot N.N."/>
        </authorList>
    </citation>
    <scope>NUCLEOTIDE SEQUENCE [LARGE SCALE GENOMIC DNA]</scope>
    <source>
        <strain evidence="1 2">DSM 27630</strain>
    </source>
</reference>
<name>A0A1I3C3T0_9LACT</name>
<dbReference type="Proteomes" id="UP000198668">
    <property type="component" value="Unassembled WGS sequence"/>
</dbReference>
<proteinExistence type="predicted"/>
<gene>
    <name evidence="1" type="ORF">SAMN04489868_11259</name>
</gene>
<organism evidence="1 2">
    <name type="scientific">Pisciglobus halotolerans</name>
    <dbReference type="NCBI Taxonomy" id="745365"/>
    <lineage>
        <taxon>Bacteria</taxon>
        <taxon>Bacillati</taxon>
        <taxon>Bacillota</taxon>
        <taxon>Bacilli</taxon>
        <taxon>Lactobacillales</taxon>
        <taxon>Carnobacteriaceae</taxon>
    </lineage>
</organism>
<keyword evidence="2" id="KW-1185">Reference proteome</keyword>
<dbReference type="AlphaFoldDB" id="A0A1I3C3T0"/>
<dbReference type="OrthoDB" id="2909032at2"/>
<evidence type="ECO:0000313" key="2">
    <source>
        <dbReference type="Proteomes" id="UP000198668"/>
    </source>
</evidence>
<dbReference type="RefSeq" id="WP_092092141.1">
    <property type="nucleotide sequence ID" value="NZ_FOQE01000012.1"/>
</dbReference>
<sequence>MFEILEEKIVNTRKEHKCYLTGEVIQKGRTAIFIRGIQDGDFYTLYILPEAEIFKDLHKKELINTEGFLEEFCIRDNMKEEWESFKKKEESE</sequence>
<protein>
    <submittedName>
        <fullName evidence="1">Uncharacterized protein</fullName>
    </submittedName>
</protein>
<dbReference type="EMBL" id="FOQE01000012">
    <property type="protein sequence ID" value="SFH68849.1"/>
    <property type="molecule type" value="Genomic_DNA"/>
</dbReference>
<evidence type="ECO:0000313" key="1">
    <source>
        <dbReference type="EMBL" id="SFH68849.1"/>
    </source>
</evidence>